<protein>
    <recommendedName>
        <fullName evidence="4">DUF5673 domain-containing protein</fullName>
    </recommendedName>
</protein>
<comment type="caution">
    <text evidence="2">The sequence shown here is derived from an EMBL/GenBank/DDBJ whole genome shotgun (WGS) entry which is preliminary data.</text>
</comment>
<feature type="transmembrane region" description="Helical" evidence="1">
    <location>
        <begin position="74"/>
        <end position="92"/>
    </location>
</feature>
<keyword evidence="1" id="KW-1133">Transmembrane helix</keyword>
<dbReference type="EMBL" id="BAABFA010000001">
    <property type="protein sequence ID" value="GAA4459772.1"/>
    <property type="molecule type" value="Genomic_DNA"/>
</dbReference>
<feature type="transmembrane region" description="Helical" evidence="1">
    <location>
        <begin position="98"/>
        <end position="116"/>
    </location>
</feature>
<proteinExistence type="predicted"/>
<keyword evidence="1" id="KW-0812">Transmembrane</keyword>
<evidence type="ECO:0000313" key="2">
    <source>
        <dbReference type="EMBL" id="GAA4459772.1"/>
    </source>
</evidence>
<gene>
    <name evidence="2" type="ORF">GCM10023093_01360</name>
</gene>
<sequence>MVFDLPIRGDKVKPQQVTALHLFCSLAFIGTGAIIYVYNFQITYWGLALLLAGLLMAALTVGRNKWVTSRYVNVAFRVIELLISLSMLTLSLIEQWKFPIGIFSVLSAAIAFSIFWERGAGQQLYIRIDEGGLRMPVTSRRRSIPWQDVERVLLRYGILSIDCTDNKLYQVEVSDTSGIDIEVFEAFCNARIAEGIEKRPKNDW</sequence>
<dbReference type="RefSeq" id="WP_345076976.1">
    <property type="nucleotide sequence ID" value="NZ_BAABFA010000001.1"/>
</dbReference>
<keyword evidence="1" id="KW-0472">Membrane</keyword>
<accession>A0ABP8N4M0</accession>
<evidence type="ECO:0008006" key="4">
    <source>
        <dbReference type="Google" id="ProtNLM"/>
    </source>
</evidence>
<reference evidence="3" key="1">
    <citation type="journal article" date="2019" name="Int. J. Syst. Evol. Microbiol.">
        <title>The Global Catalogue of Microorganisms (GCM) 10K type strain sequencing project: providing services to taxonomists for standard genome sequencing and annotation.</title>
        <authorList>
            <consortium name="The Broad Institute Genomics Platform"/>
            <consortium name="The Broad Institute Genome Sequencing Center for Infectious Disease"/>
            <person name="Wu L."/>
            <person name="Ma J."/>
        </authorList>
    </citation>
    <scope>NUCLEOTIDE SEQUENCE [LARGE SCALE GENOMIC DNA]</scope>
    <source>
        <strain evidence="3">JCM 32105</strain>
    </source>
</reference>
<feature type="transmembrane region" description="Helical" evidence="1">
    <location>
        <begin position="20"/>
        <end position="38"/>
    </location>
</feature>
<evidence type="ECO:0000313" key="3">
    <source>
        <dbReference type="Proteomes" id="UP001500067"/>
    </source>
</evidence>
<evidence type="ECO:0000256" key="1">
    <source>
        <dbReference type="SAM" id="Phobius"/>
    </source>
</evidence>
<keyword evidence="3" id="KW-1185">Reference proteome</keyword>
<dbReference type="Proteomes" id="UP001500067">
    <property type="component" value="Unassembled WGS sequence"/>
</dbReference>
<feature type="transmembrane region" description="Helical" evidence="1">
    <location>
        <begin position="44"/>
        <end position="62"/>
    </location>
</feature>
<organism evidence="2 3">
    <name type="scientific">Nemorincola caseinilytica</name>
    <dbReference type="NCBI Taxonomy" id="2054315"/>
    <lineage>
        <taxon>Bacteria</taxon>
        <taxon>Pseudomonadati</taxon>
        <taxon>Bacteroidota</taxon>
        <taxon>Chitinophagia</taxon>
        <taxon>Chitinophagales</taxon>
        <taxon>Chitinophagaceae</taxon>
        <taxon>Nemorincola</taxon>
    </lineage>
</organism>
<name>A0ABP8N4M0_9BACT</name>